<organism evidence="1">
    <name type="scientific">Tanacetum cinerariifolium</name>
    <name type="common">Dalmatian daisy</name>
    <name type="synonym">Chrysanthemum cinerariifolium</name>
    <dbReference type="NCBI Taxonomy" id="118510"/>
    <lineage>
        <taxon>Eukaryota</taxon>
        <taxon>Viridiplantae</taxon>
        <taxon>Streptophyta</taxon>
        <taxon>Embryophyta</taxon>
        <taxon>Tracheophyta</taxon>
        <taxon>Spermatophyta</taxon>
        <taxon>Magnoliopsida</taxon>
        <taxon>eudicotyledons</taxon>
        <taxon>Gunneridae</taxon>
        <taxon>Pentapetalae</taxon>
        <taxon>asterids</taxon>
        <taxon>campanulids</taxon>
        <taxon>Asterales</taxon>
        <taxon>Asteraceae</taxon>
        <taxon>Asteroideae</taxon>
        <taxon>Anthemideae</taxon>
        <taxon>Anthemidinae</taxon>
        <taxon>Tanacetum</taxon>
    </lineage>
</organism>
<dbReference type="AlphaFoldDB" id="A0A699X9W5"/>
<feature type="non-terminal residue" evidence="1">
    <location>
        <position position="1"/>
    </location>
</feature>
<dbReference type="InterPro" id="IPR001611">
    <property type="entry name" value="Leu-rich_rpt"/>
</dbReference>
<reference evidence="1" key="1">
    <citation type="journal article" date="2019" name="Sci. Rep.">
        <title>Draft genome of Tanacetum cinerariifolium, the natural source of mosquito coil.</title>
        <authorList>
            <person name="Yamashiro T."/>
            <person name="Shiraishi A."/>
            <person name="Satake H."/>
            <person name="Nakayama K."/>
        </authorList>
    </citation>
    <scope>NUCLEOTIDE SEQUENCE</scope>
</reference>
<dbReference type="Pfam" id="PF00560">
    <property type="entry name" value="LRR_1"/>
    <property type="match status" value="1"/>
</dbReference>
<keyword evidence="1" id="KW-0418">Kinase</keyword>
<keyword evidence="1" id="KW-0808">Transferase</keyword>
<gene>
    <name evidence="1" type="ORF">Tci_925580</name>
</gene>
<dbReference type="SUPFAM" id="SSF52058">
    <property type="entry name" value="L domain-like"/>
    <property type="match status" value="1"/>
</dbReference>
<keyword evidence="1" id="KW-0675">Receptor</keyword>
<dbReference type="PANTHER" id="PTHR48003">
    <property type="entry name" value="OS07G0626500 PROTEIN"/>
    <property type="match status" value="1"/>
</dbReference>
<dbReference type="InterPro" id="IPR032675">
    <property type="entry name" value="LRR_dom_sf"/>
</dbReference>
<evidence type="ECO:0000313" key="1">
    <source>
        <dbReference type="EMBL" id="GFD53611.1"/>
    </source>
</evidence>
<comment type="caution">
    <text evidence="1">The sequence shown here is derived from an EMBL/GenBank/DDBJ whole genome shotgun (WGS) entry which is preliminary data.</text>
</comment>
<accession>A0A699X9W5</accession>
<dbReference type="Gene3D" id="3.80.10.10">
    <property type="entry name" value="Ribonuclease Inhibitor"/>
    <property type="match status" value="1"/>
</dbReference>
<proteinExistence type="predicted"/>
<dbReference type="InterPro" id="IPR053059">
    <property type="entry name" value="Inactive_SerThr-Kinase_ABA"/>
</dbReference>
<dbReference type="EMBL" id="BKCJ011796512">
    <property type="protein sequence ID" value="GFD53611.1"/>
    <property type="molecule type" value="Genomic_DNA"/>
</dbReference>
<sequence length="101" mass="10737">VLSSWNEESIDFNGCPSSWNGIMCNGGNVAGVVLDHLSLSADVDLNVFANLTKLVKLSISNNSISGKFPSKIGEMVAFFDVSNNLFNSSLPDDVGKVASLR</sequence>
<dbReference type="GO" id="GO:0016301">
    <property type="term" value="F:kinase activity"/>
    <property type="evidence" value="ECO:0007669"/>
    <property type="project" value="UniProtKB-KW"/>
</dbReference>
<name>A0A699X9W5_TANCI</name>
<dbReference type="PANTHER" id="PTHR48003:SF4">
    <property type="entry name" value="LRR RECEPTOR-LIKE SERINE_THREONINE-PROTEIN KINASE GHR1"/>
    <property type="match status" value="1"/>
</dbReference>
<feature type="non-terminal residue" evidence="1">
    <location>
        <position position="101"/>
    </location>
</feature>
<protein>
    <submittedName>
        <fullName evidence="1">Probable LRR receptor-like serine/threonine-protein kinase At4g20940</fullName>
    </submittedName>
</protein>